<accession>A0A5N5P4J6</accession>
<comment type="caution">
    <text evidence="1">The sequence shown here is derived from an EMBL/GenBank/DDBJ whole genome shotgun (WGS) entry which is preliminary data.</text>
</comment>
<name>A0A5N5P4J6_PANHP</name>
<sequence length="77" mass="8460">MRCPAPRAPECGGPCRGLRENAVGGGGSAGQLLYNLLGRCHAKAVVHWRDMRRGLQSWTLRAELCFKEFLSSEVFSP</sequence>
<dbReference type="AlphaFoldDB" id="A0A5N5P4J6"/>
<dbReference type="Proteomes" id="UP000327468">
    <property type="component" value="Chromosome 6"/>
</dbReference>
<keyword evidence="2" id="KW-1185">Reference proteome</keyword>
<evidence type="ECO:0000313" key="2">
    <source>
        <dbReference type="Proteomes" id="UP000327468"/>
    </source>
</evidence>
<evidence type="ECO:0000313" key="1">
    <source>
        <dbReference type="EMBL" id="KAB5574685.1"/>
    </source>
</evidence>
<reference evidence="1 2" key="1">
    <citation type="submission" date="2019-06" db="EMBL/GenBank/DDBJ databases">
        <title>A chromosome-scale genome assembly of the striped catfish, Pangasianodon hypophthalmus.</title>
        <authorList>
            <person name="Wen M."/>
            <person name="Zahm M."/>
            <person name="Roques C."/>
            <person name="Cabau C."/>
            <person name="Klopp C."/>
            <person name="Donnadieu C."/>
            <person name="Jouanno E."/>
            <person name="Avarre J.-C."/>
            <person name="Campet M."/>
            <person name="Ha T.T.T."/>
            <person name="Dugue R."/>
            <person name="Lampietro C."/>
            <person name="Louis A."/>
            <person name="Herpin A."/>
            <person name="Echchiki A."/>
            <person name="Berthelot C."/>
            <person name="Parey E."/>
            <person name="Roest-Crollius H."/>
            <person name="Braasch I."/>
            <person name="Postlethwait J."/>
            <person name="Bobe J."/>
            <person name="Montfort J."/>
            <person name="Bouchez O."/>
            <person name="Begum T."/>
            <person name="Schartl M."/>
            <person name="Guiguen Y."/>
        </authorList>
    </citation>
    <scope>NUCLEOTIDE SEQUENCE [LARGE SCALE GENOMIC DNA]</scope>
    <source>
        <strain evidence="1 2">Indonesia</strain>
        <tissue evidence="1">Blood</tissue>
    </source>
</reference>
<dbReference type="EMBL" id="VFJC01000007">
    <property type="protein sequence ID" value="KAB5574685.1"/>
    <property type="molecule type" value="Genomic_DNA"/>
</dbReference>
<protein>
    <submittedName>
        <fullName evidence="1">Uncharacterized protein</fullName>
    </submittedName>
</protein>
<proteinExistence type="predicted"/>
<gene>
    <name evidence="1" type="ORF">PHYPO_G00211860</name>
</gene>
<organism evidence="1 2">
    <name type="scientific">Pangasianodon hypophthalmus</name>
    <name type="common">Striped catfish</name>
    <name type="synonym">Helicophagus hypophthalmus</name>
    <dbReference type="NCBI Taxonomy" id="310915"/>
    <lineage>
        <taxon>Eukaryota</taxon>
        <taxon>Metazoa</taxon>
        <taxon>Chordata</taxon>
        <taxon>Craniata</taxon>
        <taxon>Vertebrata</taxon>
        <taxon>Euteleostomi</taxon>
        <taxon>Actinopterygii</taxon>
        <taxon>Neopterygii</taxon>
        <taxon>Teleostei</taxon>
        <taxon>Ostariophysi</taxon>
        <taxon>Siluriformes</taxon>
        <taxon>Pangasiidae</taxon>
        <taxon>Pangasianodon</taxon>
    </lineage>
</organism>